<sequence length="216" mass="24461">MLAEFVERMPFEPWQCPDDSKLALRTASRRLEALVKQQTQAKNHLHAFLRNRFSPAFVIEDIELTLAQLGHRIEAMQTIFNRLITVKGIGSKSAVALMGELLVLPKDMTAKQWVAMAGPDPRQHQSGTSVDKPARISKAGNKYLRKALYMPALSAARTEENVRAYYQHLIEQRHLKKIQAVCAVMRKLLHAIHAMLSNQTDFDGARFYRAPAEMAP</sequence>
<accession>A0A450VYS4</accession>
<dbReference type="GO" id="GO:0004803">
    <property type="term" value="F:transposase activity"/>
    <property type="evidence" value="ECO:0007669"/>
    <property type="project" value="InterPro"/>
</dbReference>
<gene>
    <name evidence="2" type="ORF">BECKH772A_GA0070896_103422</name>
    <name evidence="3" type="ORF">BECKH772C_GA0070978_106611</name>
</gene>
<dbReference type="EMBL" id="CAADFJ010000661">
    <property type="protein sequence ID" value="VFK09939.1"/>
    <property type="molecule type" value="Genomic_DNA"/>
</dbReference>
<dbReference type="EMBL" id="CAADFG010000342">
    <property type="protein sequence ID" value="VFK03645.1"/>
    <property type="molecule type" value="Genomic_DNA"/>
</dbReference>
<evidence type="ECO:0000313" key="2">
    <source>
        <dbReference type="EMBL" id="VFK03645.1"/>
    </source>
</evidence>
<proteinExistence type="predicted"/>
<dbReference type="GO" id="GO:0006313">
    <property type="term" value="P:DNA transposition"/>
    <property type="evidence" value="ECO:0007669"/>
    <property type="project" value="InterPro"/>
</dbReference>
<name>A0A450VYS4_9GAMM</name>
<dbReference type="InterPro" id="IPR003346">
    <property type="entry name" value="Transposase_20"/>
</dbReference>
<dbReference type="PANTHER" id="PTHR33055">
    <property type="entry name" value="TRANSPOSASE FOR INSERTION SEQUENCE ELEMENT IS1111A"/>
    <property type="match status" value="1"/>
</dbReference>
<dbReference type="InterPro" id="IPR047650">
    <property type="entry name" value="Transpos_IS110"/>
</dbReference>
<dbReference type="GO" id="GO:0003677">
    <property type="term" value="F:DNA binding"/>
    <property type="evidence" value="ECO:0007669"/>
    <property type="project" value="InterPro"/>
</dbReference>
<dbReference type="AlphaFoldDB" id="A0A450VYS4"/>
<feature type="domain" description="Transposase IS116/IS110/IS902 C-terminal" evidence="1">
    <location>
        <begin position="82"/>
        <end position="167"/>
    </location>
</feature>
<evidence type="ECO:0000259" key="1">
    <source>
        <dbReference type="Pfam" id="PF02371"/>
    </source>
</evidence>
<evidence type="ECO:0000313" key="3">
    <source>
        <dbReference type="EMBL" id="VFK09939.1"/>
    </source>
</evidence>
<dbReference type="Pfam" id="PF02371">
    <property type="entry name" value="Transposase_20"/>
    <property type="match status" value="1"/>
</dbReference>
<organism evidence="3">
    <name type="scientific">Candidatus Kentrum eta</name>
    <dbReference type="NCBI Taxonomy" id="2126337"/>
    <lineage>
        <taxon>Bacteria</taxon>
        <taxon>Pseudomonadati</taxon>
        <taxon>Pseudomonadota</taxon>
        <taxon>Gammaproteobacteria</taxon>
        <taxon>Candidatus Kentrum</taxon>
    </lineage>
</organism>
<protein>
    <submittedName>
        <fullName evidence="3">Transposase</fullName>
    </submittedName>
</protein>
<dbReference type="PANTHER" id="PTHR33055:SF3">
    <property type="entry name" value="PUTATIVE TRANSPOSASE FOR IS117-RELATED"/>
    <property type="match status" value="1"/>
</dbReference>
<reference evidence="3" key="1">
    <citation type="submission" date="2019-02" db="EMBL/GenBank/DDBJ databases">
        <authorList>
            <person name="Gruber-Vodicka R. H."/>
            <person name="Seah K. B. B."/>
        </authorList>
    </citation>
    <scope>NUCLEOTIDE SEQUENCE</scope>
    <source>
        <strain evidence="3">BECK_SA2B12</strain>
        <strain evidence="2">BECK_SA2B15</strain>
    </source>
</reference>